<evidence type="ECO:0000256" key="2">
    <source>
        <dbReference type="ARBA" id="ARBA00023315"/>
    </source>
</evidence>
<keyword evidence="1 5" id="KW-0808">Transferase</keyword>
<comment type="caution">
    <text evidence="5">The sequence shown here is derived from an EMBL/GenBank/DDBJ whole genome shotgun (WGS) entry which is preliminary data.</text>
</comment>
<dbReference type="InterPro" id="IPR050832">
    <property type="entry name" value="Bact_Acetyltransf"/>
</dbReference>
<dbReference type="Pfam" id="PF00583">
    <property type="entry name" value="Acetyltransf_1"/>
    <property type="match status" value="1"/>
</dbReference>
<dbReference type="Proteomes" id="UP000547614">
    <property type="component" value="Unassembled WGS sequence"/>
</dbReference>
<reference evidence="5 6" key="1">
    <citation type="submission" date="2020-08" db="EMBL/GenBank/DDBJ databases">
        <title>Genomic Encyclopedia of Type Strains, Phase III (KMG-III): the genomes of soil and plant-associated and newly described type strains.</title>
        <authorList>
            <person name="Whitman W."/>
        </authorList>
    </citation>
    <scope>NUCLEOTIDE SEQUENCE [LARGE SCALE GENOMIC DNA]</scope>
    <source>
        <strain evidence="5 6">CECT 7282</strain>
    </source>
</reference>
<sequence length="160" mass="17816">MPDPRLRSLGPADLAILDALEQASQAQPGSRRQLAEVLADARRVVLGIEVEGRLVGQAVVARQPFDAELESIAVSPGWRRRGLAHRLLEAVIEQARAWGGERLLLEVRAGNVAALTLYRRAGWHEDGRRRGYYPPWPGEGRAEGRRGEEREDAVLMSRRL</sequence>
<dbReference type="AlphaFoldDB" id="A0A839VAR3"/>
<evidence type="ECO:0000259" key="4">
    <source>
        <dbReference type="PROSITE" id="PS51186"/>
    </source>
</evidence>
<feature type="region of interest" description="Disordered" evidence="3">
    <location>
        <begin position="134"/>
        <end position="160"/>
    </location>
</feature>
<dbReference type="InterPro" id="IPR016181">
    <property type="entry name" value="Acyl_CoA_acyltransferase"/>
</dbReference>
<feature type="compositionally biased region" description="Basic and acidic residues" evidence="3">
    <location>
        <begin position="140"/>
        <end position="153"/>
    </location>
</feature>
<protein>
    <submittedName>
        <fullName evidence="5">Ribosomal-protein-alanine N-acetyltransferase</fullName>
        <ecNumber evidence="5">2.3.1.267</ecNumber>
    </submittedName>
</protein>
<gene>
    <name evidence="5" type="ORF">FHR94_002425</name>
</gene>
<feature type="domain" description="N-acetyltransferase" evidence="4">
    <location>
        <begin position="4"/>
        <end position="160"/>
    </location>
</feature>
<dbReference type="PROSITE" id="PS51186">
    <property type="entry name" value="GNAT"/>
    <property type="match status" value="1"/>
</dbReference>
<dbReference type="Gene3D" id="3.40.630.30">
    <property type="match status" value="1"/>
</dbReference>
<keyword evidence="6" id="KW-1185">Reference proteome</keyword>
<dbReference type="EMBL" id="JACHXP010000011">
    <property type="protein sequence ID" value="MBB3191178.1"/>
    <property type="molecule type" value="Genomic_DNA"/>
</dbReference>
<dbReference type="EC" id="2.3.1.267" evidence="5"/>
<keyword evidence="2 5" id="KW-0012">Acyltransferase</keyword>
<dbReference type="RefSeq" id="WP_183325961.1">
    <property type="nucleotide sequence ID" value="NZ_JACHXP010000011.1"/>
</dbReference>
<dbReference type="GO" id="GO:0008999">
    <property type="term" value="F:protein-N-terminal-alanine acetyltransferase activity"/>
    <property type="evidence" value="ECO:0007669"/>
    <property type="project" value="UniProtKB-EC"/>
</dbReference>
<dbReference type="InterPro" id="IPR000182">
    <property type="entry name" value="GNAT_dom"/>
</dbReference>
<accession>A0A839VAR3</accession>
<dbReference type="PANTHER" id="PTHR43877">
    <property type="entry name" value="AMINOALKYLPHOSPHONATE N-ACETYLTRANSFERASE-RELATED-RELATED"/>
    <property type="match status" value="1"/>
</dbReference>
<dbReference type="SUPFAM" id="SSF55729">
    <property type="entry name" value="Acyl-CoA N-acyltransferases (Nat)"/>
    <property type="match status" value="1"/>
</dbReference>
<evidence type="ECO:0000313" key="6">
    <source>
        <dbReference type="Proteomes" id="UP000547614"/>
    </source>
</evidence>
<evidence type="ECO:0000256" key="3">
    <source>
        <dbReference type="SAM" id="MobiDB-lite"/>
    </source>
</evidence>
<name>A0A839VAR3_9GAMM</name>
<organism evidence="5 6">
    <name type="scientific">Halomonas cerina</name>
    <dbReference type="NCBI Taxonomy" id="447424"/>
    <lineage>
        <taxon>Bacteria</taxon>
        <taxon>Pseudomonadati</taxon>
        <taxon>Pseudomonadota</taxon>
        <taxon>Gammaproteobacteria</taxon>
        <taxon>Oceanospirillales</taxon>
        <taxon>Halomonadaceae</taxon>
        <taxon>Halomonas</taxon>
    </lineage>
</organism>
<evidence type="ECO:0000313" key="5">
    <source>
        <dbReference type="EMBL" id="MBB3191178.1"/>
    </source>
</evidence>
<proteinExistence type="predicted"/>
<evidence type="ECO:0000256" key="1">
    <source>
        <dbReference type="ARBA" id="ARBA00022679"/>
    </source>
</evidence>
<dbReference type="CDD" id="cd04301">
    <property type="entry name" value="NAT_SF"/>
    <property type="match status" value="1"/>
</dbReference>